<proteinExistence type="predicted"/>
<organism evidence="2 3">
    <name type="scientific">Kribbella capetownensis</name>
    <dbReference type="NCBI Taxonomy" id="1572659"/>
    <lineage>
        <taxon>Bacteria</taxon>
        <taxon>Bacillati</taxon>
        <taxon>Actinomycetota</taxon>
        <taxon>Actinomycetes</taxon>
        <taxon>Propionibacteriales</taxon>
        <taxon>Kribbellaceae</taxon>
        <taxon>Kribbella</taxon>
    </lineage>
</organism>
<comment type="caution">
    <text evidence="2">The sequence shown here is derived from an EMBL/GenBank/DDBJ whole genome shotgun (WGS) entry which is preliminary data.</text>
</comment>
<reference evidence="2 3" key="1">
    <citation type="submission" date="2019-02" db="EMBL/GenBank/DDBJ databases">
        <title>Kribbella capetownensis sp. nov. and Kribbella speibonae sp. nov., isolated from soil.</title>
        <authorList>
            <person name="Curtis S.M."/>
            <person name="Norton I."/>
            <person name="Everest G.J."/>
            <person name="Meyers P.R."/>
        </authorList>
    </citation>
    <scope>NUCLEOTIDE SEQUENCE [LARGE SCALE GENOMIC DNA]</scope>
    <source>
        <strain evidence="2 3">YM53</strain>
    </source>
</reference>
<dbReference type="Pfam" id="PF01636">
    <property type="entry name" value="APH"/>
    <property type="match status" value="1"/>
</dbReference>
<dbReference type="Proteomes" id="UP000293342">
    <property type="component" value="Unassembled WGS sequence"/>
</dbReference>
<name>A0A4R0JLC4_9ACTN</name>
<gene>
    <name evidence="2" type="ORF">E0H75_21885</name>
</gene>
<dbReference type="InterPro" id="IPR002575">
    <property type="entry name" value="Aminoglycoside_PTrfase"/>
</dbReference>
<feature type="domain" description="Aminoglycoside phosphotransferase" evidence="1">
    <location>
        <begin position="69"/>
        <end position="242"/>
    </location>
</feature>
<accession>A0A4R0JLC4</accession>
<dbReference type="Gene3D" id="3.90.1200.10">
    <property type="match status" value="1"/>
</dbReference>
<dbReference type="OrthoDB" id="3723194at2"/>
<dbReference type="AlphaFoldDB" id="A0A4R0JLC4"/>
<evidence type="ECO:0000313" key="3">
    <source>
        <dbReference type="Proteomes" id="UP000293342"/>
    </source>
</evidence>
<evidence type="ECO:0000313" key="2">
    <source>
        <dbReference type="EMBL" id="TCC47439.1"/>
    </source>
</evidence>
<keyword evidence="3" id="KW-1185">Reference proteome</keyword>
<protein>
    <recommendedName>
        <fullName evidence="1">Aminoglycoside phosphotransferase domain-containing protein</fullName>
    </recommendedName>
</protein>
<sequence length="306" mass="33189">MTMATASDGQGSGIEIISREPVTGGFSGAPKFSLRVAMNQYGRRIERTVLVKHTSQLEISATQAAATVAGADAVPEIIETGTDELGPYLMTAFYDAEPAANEASLPANAIQTLARVHVHYLDESPPQSIPVVDAAWWRAKCDVSMQRLAAIDRSVPNELIPHVAALQHDPRITSLLDQLPRTLLHGDVHHNNVLVDENQTGHIIDWGGALVGTPALDIANLGGPASSGYQTYVDTWRHLTGRNLDTDPDWNTSYLLATVWINIKYLAFAAKIYGDTKAQDMMRTALDALSQLGPTPCPSMNTRSRR</sequence>
<dbReference type="InterPro" id="IPR011009">
    <property type="entry name" value="Kinase-like_dom_sf"/>
</dbReference>
<dbReference type="SUPFAM" id="SSF56112">
    <property type="entry name" value="Protein kinase-like (PK-like)"/>
    <property type="match status" value="1"/>
</dbReference>
<dbReference type="EMBL" id="SJKD01000005">
    <property type="protein sequence ID" value="TCC47439.1"/>
    <property type="molecule type" value="Genomic_DNA"/>
</dbReference>
<evidence type="ECO:0000259" key="1">
    <source>
        <dbReference type="Pfam" id="PF01636"/>
    </source>
</evidence>